<dbReference type="InterPro" id="IPR005900">
    <property type="entry name" value="6-phosphogluconolactonase_DevB"/>
</dbReference>
<dbReference type="InterPro" id="IPR039104">
    <property type="entry name" value="6PGL"/>
</dbReference>
<evidence type="ECO:0000313" key="9">
    <source>
        <dbReference type="EMBL" id="GAA0347816.1"/>
    </source>
</evidence>
<comment type="similarity">
    <text evidence="4 7">Belongs to the glucosamine/galactosamine-6-phosphate isomerase family. 6-phosphogluconolactonase subfamily.</text>
</comment>
<accession>A0ABN0WVG1</accession>
<dbReference type="SUPFAM" id="SSF100950">
    <property type="entry name" value="NagB/RpiA/CoA transferase-like"/>
    <property type="match status" value="1"/>
</dbReference>
<comment type="pathway">
    <text evidence="3 7">Carbohydrate degradation; pentose phosphate pathway; D-ribulose 5-phosphate from D-glucose 6-phosphate (oxidative stage): step 2/3.</text>
</comment>
<evidence type="ECO:0000256" key="3">
    <source>
        <dbReference type="ARBA" id="ARBA00004961"/>
    </source>
</evidence>
<keyword evidence="10" id="KW-1185">Reference proteome</keyword>
<name>A0ABN0WVG1_9ALTE</name>
<evidence type="ECO:0000259" key="8">
    <source>
        <dbReference type="Pfam" id="PF01182"/>
    </source>
</evidence>
<evidence type="ECO:0000313" key="10">
    <source>
        <dbReference type="Proteomes" id="UP001501757"/>
    </source>
</evidence>
<dbReference type="CDD" id="cd01400">
    <property type="entry name" value="6PGL"/>
    <property type="match status" value="1"/>
</dbReference>
<dbReference type="InterPro" id="IPR006148">
    <property type="entry name" value="Glc/Gal-6P_isomerase"/>
</dbReference>
<reference evidence="9 10" key="1">
    <citation type="journal article" date="2019" name="Int. J. Syst. Evol. Microbiol.">
        <title>The Global Catalogue of Microorganisms (GCM) 10K type strain sequencing project: providing services to taxonomists for standard genome sequencing and annotation.</title>
        <authorList>
            <consortium name="The Broad Institute Genomics Platform"/>
            <consortium name="The Broad Institute Genome Sequencing Center for Infectious Disease"/>
            <person name="Wu L."/>
            <person name="Ma J."/>
        </authorList>
    </citation>
    <scope>NUCLEOTIDE SEQUENCE [LARGE SCALE GENOMIC DNA]</scope>
    <source>
        <strain evidence="9 10">JCM 13378</strain>
    </source>
</reference>
<comment type="caution">
    <text evidence="9">The sequence shown here is derived from an EMBL/GenBank/DDBJ whole genome shotgun (WGS) entry which is preliminary data.</text>
</comment>
<keyword evidence="7" id="KW-0378">Hydrolase</keyword>
<dbReference type="RefSeq" id="WP_343842542.1">
    <property type="nucleotide sequence ID" value="NZ_BAAAEI010000006.1"/>
</dbReference>
<dbReference type="Proteomes" id="UP001501757">
    <property type="component" value="Unassembled WGS sequence"/>
</dbReference>
<evidence type="ECO:0000256" key="6">
    <source>
        <dbReference type="ARBA" id="ARBA00020337"/>
    </source>
</evidence>
<protein>
    <recommendedName>
        <fullName evidence="6 7">6-phosphogluconolactonase</fullName>
        <shortName evidence="7">6PGL</shortName>
        <ecNumber evidence="5 7">3.1.1.31</ecNumber>
    </recommendedName>
</protein>
<dbReference type="NCBIfam" id="TIGR01198">
    <property type="entry name" value="pgl"/>
    <property type="match status" value="1"/>
</dbReference>
<dbReference type="InterPro" id="IPR037171">
    <property type="entry name" value="NagB/RpiA_transferase-like"/>
</dbReference>
<sequence length="228" mass="24815">MRTSNFASPQELNLAFAERIARLLNEGIATRGKASLVVSGGRTPQGMFAQLSQQDLDWSKVVVSLADERWVDSSDESSNEKMVREHLLQNKAQAATFIGLKNPAQRAQDGVDDCVAAIAQMPLPIDVLILGMGEDGHTASLFPCSAQISQGLDLNYPKPYLAVQPTTAPHWRMSLSLAALLNSRHVFLHLTGEGKKAVLDKALAGTDEFEMPIRAVLNRADVELVWAP</sequence>
<comment type="function">
    <text evidence="2 7">Hydrolysis of 6-phosphogluconolactone to 6-phosphogluconate.</text>
</comment>
<proteinExistence type="inferred from homology"/>
<organism evidence="9 10">
    <name type="scientific">Bowmanella denitrificans</name>
    <dbReference type="NCBI Taxonomy" id="366582"/>
    <lineage>
        <taxon>Bacteria</taxon>
        <taxon>Pseudomonadati</taxon>
        <taxon>Pseudomonadota</taxon>
        <taxon>Gammaproteobacteria</taxon>
        <taxon>Alteromonadales</taxon>
        <taxon>Alteromonadaceae</taxon>
        <taxon>Bowmanella</taxon>
    </lineage>
</organism>
<dbReference type="EC" id="3.1.1.31" evidence="5 7"/>
<comment type="catalytic activity">
    <reaction evidence="1 7">
        <text>6-phospho-D-glucono-1,5-lactone + H2O = 6-phospho-D-gluconate + H(+)</text>
        <dbReference type="Rhea" id="RHEA:12556"/>
        <dbReference type="ChEBI" id="CHEBI:15377"/>
        <dbReference type="ChEBI" id="CHEBI:15378"/>
        <dbReference type="ChEBI" id="CHEBI:57955"/>
        <dbReference type="ChEBI" id="CHEBI:58759"/>
        <dbReference type="EC" id="3.1.1.31"/>
    </reaction>
</comment>
<evidence type="ECO:0000256" key="2">
    <source>
        <dbReference type="ARBA" id="ARBA00002681"/>
    </source>
</evidence>
<dbReference type="Pfam" id="PF01182">
    <property type="entry name" value="Glucosamine_iso"/>
    <property type="match status" value="1"/>
</dbReference>
<dbReference type="PANTHER" id="PTHR11054">
    <property type="entry name" value="6-PHOSPHOGLUCONOLACTONASE"/>
    <property type="match status" value="1"/>
</dbReference>
<evidence type="ECO:0000256" key="4">
    <source>
        <dbReference type="ARBA" id="ARBA00010662"/>
    </source>
</evidence>
<gene>
    <name evidence="7 9" type="primary">pgl</name>
    <name evidence="9" type="ORF">GCM10009092_10240</name>
</gene>
<evidence type="ECO:0000256" key="5">
    <source>
        <dbReference type="ARBA" id="ARBA00013198"/>
    </source>
</evidence>
<evidence type="ECO:0000256" key="7">
    <source>
        <dbReference type="RuleBase" id="RU365095"/>
    </source>
</evidence>
<dbReference type="Gene3D" id="3.40.50.1360">
    <property type="match status" value="1"/>
</dbReference>
<feature type="domain" description="Glucosamine/galactosamine-6-phosphate isomerase" evidence="8">
    <location>
        <begin position="8"/>
        <end position="226"/>
    </location>
</feature>
<dbReference type="PANTHER" id="PTHR11054:SF0">
    <property type="entry name" value="6-PHOSPHOGLUCONOLACTONASE"/>
    <property type="match status" value="1"/>
</dbReference>
<evidence type="ECO:0000256" key="1">
    <source>
        <dbReference type="ARBA" id="ARBA00000832"/>
    </source>
</evidence>
<dbReference type="EMBL" id="BAAAEI010000006">
    <property type="protein sequence ID" value="GAA0347816.1"/>
    <property type="molecule type" value="Genomic_DNA"/>
</dbReference>